<keyword evidence="2" id="KW-1185">Reference proteome</keyword>
<dbReference type="Gene3D" id="1.10.510.10">
    <property type="entry name" value="Transferase(Phosphotransferase) domain 1"/>
    <property type="match status" value="1"/>
</dbReference>
<protein>
    <recommendedName>
        <fullName evidence="3">Protein kinase domain-containing protein</fullName>
    </recommendedName>
</protein>
<evidence type="ECO:0000313" key="1">
    <source>
        <dbReference type="EMBL" id="PIL34781.1"/>
    </source>
</evidence>
<comment type="caution">
    <text evidence="1">The sequence shown here is derived from an EMBL/GenBank/DDBJ whole genome shotgun (WGS) entry which is preliminary data.</text>
</comment>
<dbReference type="AlphaFoldDB" id="A0A2G8SM01"/>
<dbReference type="Proteomes" id="UP000230002">
    <property type="component" value="Unassembled WGS sequence"/>
</dbReference>
<dbReference type="EMBL" id="AYKW01000004">
    <property type="protein sequence ID" value="PIL34781.1"/>
    <property type="molecule type" value="Genomic_DNA"/>
</dbReference>
<evidence type="ECO:0000313" key="2">
    <source>
        <dbReference type="Proteomes" id="UP000230002"/>
    </source>
</evidence>
<dbReference type="SUPFAM" id="SSF56112">
    <property type="entry name" value="Protein kinase-like (PK-like)"/>
    <property type="match status" value="1"/>
</dbReference>
<proteinExistence type="predicted"/>
<organism evidence="1 2">
    <name type="scientific">Ganoderma sinense ZZ0214-1</name>
    <dbReference type="NCBI Taxonomy" id="1077348"/>
    <lineage>
        <taxon>Eukaryota</taxon>
        <taxon>Fungi</taxon>
        <taxon>Dikarya</taxon>
        <taxon>Basidiomycota</taxon>
        <taxon>Agaricomycotina</taxon>
        <taxon>Agaricomycetes</taxon>
        <taxon>Polyporales</taxon>
        <taxon>Polyporaceae</taxon>
        <taxon>Ganoderma</taxon>
    </lineage>
</organism>
<sequence>MKPFGGIYYTARPRGSTIPKYVVKVLDPATEEGSISERLQVHPSSPNHGIPSEIIPSEPRLLVMPFVGYIDMLGHRNRPSSFHLDIFHQIIEVLTPTRAQGVEYLHKLQIAHLDICIANVLYAFPEEAETDPRLVANKAYFIDFRTSRQLALGPGRQPPILLPSSQVEKPECVTTLDPYRQAHAAYLEDRCHYSSMKEHKYLWLS</sequence>
<evidence type="ECO:0008006" key="3">
    <source>
        <dbReference type="Google" id="ProtNLM"/>
    </source>
</evidence>
<dbReference type="InterPro" id="IPR011009">
    <property type="entry name" value="Kinase-like_dom_sf"/>
</dbReference>
<reference evidence="1 2" key="1">
    <citation type="journal article" date="2015" name="Sci. Rep.">
        <title>Chromosome-level genome map provides insights into diverse defense mechanisms in the medicinal fungus Ganoderma sinense.</title>
        <authorList>
            <person name="Zhu Y."/>
            <person name="Xu J."/>
            <person name="Sun C."/>
            <person name="Zhou S."/>
            <person name="Xu H."/>
            <person name="Nelson D.R."/>
            <person name="Qian J."/>
            <person name="Song J."/>
            <person name="Luo H."/>
            <person name="Xiang L."/>
            <person name="Li Y."/>
            <person name="Xu Z."/>
            <person name="Ji A."/>
            <person name="Wang L."/>
            <person name="Lu S."/>
            <person name="Hayward A."/>
            <person name="Sun W."/>
            <person name="Li X."/>
            <person name="Schwartz D.C."/>
            <person name="Wang Y."/>
            <person name="Chen S."/>
        </authorList>
    </citation>
    <scope>NUCLEOTIDE SEQUENCE [LARGE SCALE GENOMIC DNA]</scope>
    <source>
        <strain evidence="1 2">ZZ0214-1</strain>
    </source>
</reference>
<name>A0A2G8SM01_9APHY</name>
<accession>A0A2G8SM01</accession>
<gene>
    <name evidence="1" type="ORF">GSI_02568</name>
</gene>